<evidence type="ECO:0000256" key="7">
    <source>
        <dbReference type="SAM" id="Phobius"/>
    </source>
</evidence>
<dbReference type="EMBL" id="CP017480">
    <property type="protein sequence ID" value="APG02747.1"/>
    <property type="molecule type" value="Genomic_DNA"/>
</dbReference>
<dbReference type="InterPro" id="IPR050250">
    <property type="entry name" value="Macrolide_Exporter_MacB"/>
</dbReference>
<evidence type="ECO:0000256" key="1">
    <source>
        <dbReference type="ARBA" id="ARBA00004651"/>
    </source>
</evidence>
<proteinExistence type="inferred from homology"/>
<evidence type="ECO:0000313" key="10">
    <source>
        <dbReference type="EMBL" id="APG02747.1"/>
    </source>
</evidence>
<name>A0A1L3EP46_9GAMM</name>
<dbReference type="PANTHER" id="PTHR30572">
    <property type="entry name" value="MEMBRANE COMPONENT OF TRANSPORTER-RELATED"/>
    <property type="match status" value="1"/>
</dbReference>
<keyword evidence="3 7" id="KW-0812">Transmembrane</keyword>
<dbReference type="GO" id="GO:0005886">
    <property type="term" value="C:plasma membrane"/>
    <property type="evidence" value="ECO:0007669"/>
    <property type="project" value="UniProtKB-SubCell"/>
</dbReference>
<feature type="transmembrane region" description="Helical" evidence="7">
    <location>
        <begin position="372"/>
        <end position="391"/>
    </location>
</feature>
<feature type="transmembrane region" description="Helical" evidence="7">
    <location>
        <begin position="339"/>
        <end position="360"/>
    </location>
</feature>
<feature type="domain" description="ABC3 transporter permease C-terminal" evidence="8">
    <location>
        <begin position="290"/>
        <end position="401"/>
    </location>
</feature>
<dbReference type="InterPro" id="IPR025857">
    <property type="entry name" value="MacB_PCD"/>
</dbReference>
<evidence type="ECO:0000256" key="5">
    <source>
        <dbReference type="ARBA" id="ARBA00023136"/>
    </source>
</evidence>
<protein>
    <submittedName>
        <fullName evidence="10">ABC transporter permease</fullName>
    </submittedName>
</protein>
<dbReference type="KEGG" id="lrz:BJI69_01685"/>
<evidence type="ECO:0000256" key="3">
    <source>
        <dbReference type="ARBA" id="ARBA00022692"/>
    </source>
</evidence>
<keyword evidence="4 7" id="KW-1133">Transmembrane helix</keyword>
<dbReference type="PANTHER" id="PTHR30572:SF4">
    <property type="entry name" value="ABC TRANSPORTER PERMEASE YTRF"/>
    <property type="match status" value="1"/>
</dbReference>
<evidence type="ECO:0000313" key="11">
    <source>
        <dbReference type="Proteomes" id="UP000182987"/>
    </source>
</evidence>
<dbReference type="Pfam" id="PF12704">
    <property type="entry name" value="MacB_PCD"/>
    <property type="match status" value="1"/>
</dbReference>
<dbReference type="GO" id="GO:0022857">
    <property type="term" value="F:transmembrane transporter activity"/>
    <property type="evidence" value="ECO:0007669"/>
    <property type="project" value="TreeGrafter"/>
</dbReference>
<evidence type="ECO:0000259" key="8">
    <source>
        <dbReference type="Pfam" id="PF02687"/>
    </source>
</evidence>
<dbReference type="STRING" id="1440763.BJI69_01685"/>
<evidence type="ECO:0000256" key="6">
    <source>
        <dbReference type="ARBA" id="ARBA00038076"/>
    </source>
</evidence>
<feature type="transmembrane region" description="Helical" evidence="7">
    <location>
        <begin position="21"/>
        <end position="40"/>
    </location>
</feature>
<dbReference type="Pfam" id="PF02687">
    <property type="entry name" value="FtsX"/>
    <property type="match status" value="1"/>
</dbReference>
<evidence type="ECO:0000256" key="2">
    <source>
        <dbReference type="ARBA" id="ARBA00022475"/>
    </source>
</evidence>
<sequence>MLKDIGPILSALRKHRLTASLVVLEIALTCAIVCNAVFLISDRLSILDTPSGIDEANVVHIVTSDIGRHGDDHARAEADLAALRAIPGVAAATITNSLPLGDTSWGSSLNVTPNQASSTVDVKNFYGEGVGETLGTRLVAGRYFEPGEYVWLDDLVTGKAKPSPVIVITQGLARHLFGDASALGRSVWLGSSNTEMRVIGVVDHLASAGGVDRSVVEFSTWQPWRETTATNGSFIIRSQPGQADRVLALAVEKLKQIDPRRVIVKKEKFKAVRDERFAGDRAMAGLLAAVCVILLVVTALGIVGLASFWVGQRRRQIGVRRALGARRVDILRYFQTENFLLASMGIVLGMALAYGVNLFLMREYELPRLPLFYLPLGAVLLWLLGQIAVFAPAMRAASVPPVVATRG</sequence>
<reference evidence="11" key="1">
    <citation type="submission" date="2016-09" db="EMBL/GenBank/DDBJ databases">
        <authorList>
            <person name="Lysoe E."/>
        </authorList>
    </citation>
    <scope>NUCLEOTIDE SEQUENCE [LARGE SCALE GENOMIC DNA]</scope>
    <source>
        <strain evidence="11">LJ96T</strain>
    </source>
</reference>
<keyword evidence="11" id="KW-1185">Reference proteome</keyword>
<evidence type="ECO:0000256" key="4">
    <source>
        <dbReference type="ARBA" id="ARBA00022989"/>
    </source>
</evidence>
<dbReference type="InterPro" id="IPR003838">
    <property type="entry name" value="ABC3_permease_C"/>
</dbReference>
<dbReference type="OrthoDB" id="9770036at2"/>
<accession>A0A1L3EP46</accession>
<organism evidence="10 11">
    <name type="scientific">Luteibacter rhizovicinus DSM 16549</name>
    <dbReference type="NCBI Taxonomy" id="1440763"/>
    <lineage>
        <taxon>Bacteria</taxon>
        <taxon>Pseudomonadati</taxon>
        <taxon>Pseudomonadota</taxon>
        <taxon>Gammaproteobacteria</taxon>
        <taxon>Lysobacterales</taxon>
        <taxon>Rhodanobacteraceae</taxon>
        <taxon>Luteibacter</taxon>
    </lineage>
</organism>
<feature type="transmembrane region" description="Helical" evidence="7">
    <location>
        <begin position="283"/>
        <end position="311"/>
    </location>
</feature>
<dbReference type="RefSeq" id="WP_071924853.1">
    <property type="nucleotide sequence ID" value="NZ_CP017480.1"/>
</dbReference>
<gene>
    <name evidence="10" type="ORF">BJI69_01685</name>
</gene>
<comment type="subcellular location">
    <subcellularLocation>
        <location evidence="1">Cell membrane</location>
        <topology evidence="1">Multi-pass membrane protein</topology>
    </subcellularLocation>
</comment>
<keyword evidence="5 7" id="KW-0472">Membrane</keyword>
<dbReference type="AlphaFoldDB" id="A0A1L3EP46"/>
<comment type="similarity">
    <text evidence="6">Belongs to the ABC-4 integral membrane protein family.</text>
</comment>
<keyword evidence="2" id="KW-1003">Cell membrane</keyword>
<dbReference type="Proteomes" id="UP000182987">
    <property type="component" value="Chromosome"/>
</dbReference>
<feature type="domain" description="MacB-like periplasmic core" evidence="9">
    <location>
        <begin position="50"/>
        <end position="242"/>
    </location>
</feature>
<evidence type="ECO:0000259" key="9">
    <source>
        <dbReference type="Pfam" id="PF12704"/>
    </source>
</evidence>